<accession>A0A8S5LP20</accession>
<protein>
    <submittedName>
        <fullName evidence="1">Uncharacterized protein</fullName>
    </submittedName>
</protein>
<name>A0A8S5LP20_9CAUD</name>
<evidence type="ECO:0000313" key="1">
    <source>
        <dbReference type="EMBL" id="DAD71772.1"/>
    </source>
</evidence>
<organism evidence="1">
    <name type="scientific">Siphoviridae sp. cto6l14</name>
    <dbReference type="NCBI Taxonomy" id="2827590"/>
    <lineage>
        <taxon>Viruses</taxon>
        <taxon>Duplodnaviria</taxon>
        <taxon>Heunggongvirae</taxon>
        <taxon>Uroviricota</taxon>
        <taxon>Caudoviricetes</taxon>
    </lineage>
</organism>
<proteinExistence type="predicted"/>
<sequence length="46" mass="5000">MKKEDRDKVINALSEFVVRVAKGEATSIAEVAVLPEVAKVLLVFEG</sequence>
<dbReference type="EMBL" id="BK015887">
    <property type="protein sequence ID" value="DAD71772.1"/>
    <property type="molecule type" value="Genomic_DNA"/>
</dbReference>
<reference evidence="1" key="1">
    <citation type="journal article" date="2021" name="Proc. Natl. Acad. Sci. U.S.A.">
        <title>A Catalog of Tens of Thousands of Viruses from Human Metagenomes Reveals Hidden Associations with Chronic Diseases.</title>
        <authorList>
            <person name="Tisza M.J."/>
            <person name="Buck C.B."/>
        </authorList>
    </citation>
    <scope>NUCLEOTIDE SEQUENCE</scope>
    <source>
        <strain evidence="1">Cto6l14</strain>
    </source>
</reference>